<feature type="region of interest" description="Disordered" evidence="1">
    <location>
        <begin position="218"/>
        <end position="246"/>
    </location>
</feature>
<gene>
    <name evidence="2" type="ORF">GN244_ATG13500</name>
</gene>
<accession>A0A833S6K6</accession>
<organism evidence="2 3">
    <name type="scientific">Phytophthora infestans</name>
    <name type="common">Potato late blight agent</name>
    <name type="synonym">Botrytis infestans</name>
    <dbReference type="NCBI Taxonomy" id="4787"/>
    <lineage>
        <taxon>Eukaryota</taxon>
        <taxon>Sar</taxon>
        <taxon>Stramenopiles</taxon>
        <taxon>Oomycota</taxon>
        <taxon>Peronosporomycetes</taxon>
        <taxon>Peronosporales</taxon>
        <taxon>Peronosporaceae</taxon>
        <taxon>Phytophthora</taxon>
    </lineage>
</organism>
<keyword evidence="3" id="KW-1185">Reference proteome</keyword>
<dbReference type="EMBL" id="WSZM01000362">
    <property type="protein sequence ID" value="KAF4034531.1"/>
    <property type="molecule type" value="Genomic_DNA"/>
</dbReference>
<evidence type="ECO:0000313" key="3">
    <source>
        <dbReference type="Proteomes" id="UP000602510"/>
    </source>
</evidence>
<protein>
    <submittedName>
        <fullName evidence="2">Uncharacterized protein</fullName>
    </submittedName>
</protein>
<reference evidence="2" key="1">
    <citation type="submission" date="2020-04" db="EMBL/GenBank/DDBJ databases">
        <title>Hybrid Assembly of Korean Phytophthora infestans isolates.</title>
        <authorList>
            <person name="Prokchorchik M."/>
            <person name="Lee Y."/>
            <person name="Seo J."/>
            <person name="Cho J.-H."/>
            <person name="Park Y.-E."/>
            <person name="Jang D.-C."/>
            <person name="Im J.-S."/>
            <person name="Choi J.-G."/>
            <person name="Park H.-J."/>
            <person name="Lee G.-B."/>
            <person name="Lee Y.-G."/>
            <person name="Hong S.-Y."/>
            <person name="Cho K."/>
            <person name="Sohn K.H."/>
        </authorList>
    </citation>
    <scope>NUCLEOTIDE SEQUENCE</scope>
    <source>
        <strain evidence="2">KR_1_A1</strain>
    </source>
</reference>
<evidence type="ECO:0000256" key="1">
    <source>
        <dbReference type="SAM" id="MobiDB-lite"/>
    </source>
</evidence>
<proteinExistence type="predicted"/>
<sequence length="246" mass="28557">MSQLPFIHEAYAALLEHLIESGRWGITEKQCAIAPNNADGFPELNHKSAPRFKRYSLSGSLIVGYTEKKDDLRRSAPFKDRSSERTKFRTPATTIVLAPKPPFSDLEAPTHVNSSQPWDLEYYDAWGHQGIIFHQPIRRPYKNQNECAGYRSKNDTKLWMCERGCCSIRWKLDYAEFQNYFKYVEVSPYVVLQDKTRQCECVMCRGVTDATQPQRRWKNRVLPKKDSNSLTDESLSDEEPERLESP</sequence>
<dbReference type="AlphaFoldDB" id="A0A833S6K6"/>
<feature type="compositionally biased region" description="Acidic residues" evidence="1">
    <location>
        <begin position="234"/>
        <end position="246"/>
    </location>
</feature>
<comment type="caution">
    <text evidence="2">The sequence shown here is derived from an EMBL/GenBank/DDBJ whole genome shotgun (WGS) entry which is preliminary data.</text>
</comment>
<dbReference type="Proteomes" id="UP000602510">
    <property type="component" value="Unassembled WGS sequence"/>
</dbReference>
<name>A0A833S6K6_PHYIN</name>
<evidence type="ECO:0000313" key="2">
    <source>
        <dbReference type="EMBL" id="KAF4034531.1"/>
    </source>
</evidence>